<dbReference type="InterPro" id="IPR042100">
    <property type="entry name" value="Bug_dom1"/>
</dbReference>
<evidence type="ECO:0000313" key="3">
    <source>
        <dbReference type="EMBL" id="NYZ20082.1"/>
    </source>
</evidence>
<dbReference type="CDD" id="cd07012">
    <property type="entry name" value="PBP2_Bug_TTT"/>
    <property type="match status" value="1"/>
</dbReference>
<dbReference type="SUPFAM" id="SSF53850">
    <property type="entry name" value="Periplasmic binding protein-like II"/>
    <property type="match status" value="1"/>
</dbReference>
<organism evidence="3 4">
    <name type="scientific">Azospirillum oleiclasticum</name>
    <dbReference type="NCBI Taxonomy" id="2735135"/>
    <lineage>
        <taxon>Bacteria</taxon>
        <taxon>Pseudomonadati</taxon>
        <taxon>Pseudomonadota</taxon>
        <taxon>Alphaproteobacteria</taxon>
        <taxon>Rhodospirillales</taxon>
        <taxon>Azospirillaceae</taxon>
        <taxon>Azospirillum</taxon>
    </lineage>
</organism>
<dbReference type="Gene3D" id="3.40.190.10">
    <property type="entry name" value="Periplasmic binding protein-like II"/>
    <property type="match status" value="1"/>
</dbReference>
<dbReference type="Proteomes" id="UP000584642">
    <property type="component" value="Unassembled WGS sequence"/>
</dbReference>
<proteinExistence type="inferred from homology"/>
<dbReference type="PANTHER" id="PTHR42928">
    <property type="entry name" value="TRICARBOXYLATE-BINDING PROTEIN"/>
    <property type="match status" value="1"/>
</dbReference>
<dbReference type="EMBL" id="JABFDB010000006">
    <property type="protein sequence ID" value="NYZ20082.1"/>
    <property type="molecule type" value="Genomic_DNA"/>
</dbReference>
<protein>
    <submittedName>
        <fullName evidence="3">Tripartite tricarboxylate transporter substrate binding protein</fullName>
    </submittedName>
</protein>
<feature type="signal peptide" evidence="2">
    <location>
        <begin position="1"/>
        <end position="23"/>
    </location>
</feature>
<sequence length="326" mass="34863">MKTTRIALALAAAVTMAAAPALAQDKFPSRPVDVVVPWGPGGGADAMARQAARLAEPILGVAMPVANISGASGNAGMTRIATNPADGQTVGVLIAITVSSWATGLGTARPKDFTVVGFMQNSPSMLLVPKSSPFKTAKELLDHAKANPGKLRVATSGYGSQDDITLRYLAQQGFPMTNVPFARPAERYASTVGAHTDVIYEEPGDVVQFIKSGDLRPLLIFDDNRHESFPDVTTSKEMGMQISDLPNFRTLVVKADTPADKVKVLRAAFDKVLASPEWKKFCTDTFTCVAKPLSQEEAQKEVVSFYDTVQKYMQQFPQVKEGAKGG</sequence>
<accession>A0ABX2T7N1</accession>
<keyword evidence="4" id="KW-1185">Reference proteome</keyword>
<dbReference type="InterPro" id="IPR005064">
    <property type="entry name" value="BUG"/>
</dbReference>
<name>A0ABX2T7N1_9PROT</name>
<gene>
    <name evidence="3" type="ORF">HND93_10180</name>
</gene>
<dbReference type="Pfam" id="PF03401">
    <property type="entry name" value="TctC"/>
    <property type="match status" value="1"/>
</dbReference>
<evidence type="ECO:0000313" key="4">
    <source>
        <dbReference type="Proteomes" id="UP000584642"/>
    </source>
</evidence>
<comment type="similarity">
    <text evidence="1">Belongs to the UPF0065 (bug) family.</text>
</comment>
<evidence type="ECO:0000256" key="1">
    <source>
        <dbReference type="ARBA" id="ARBA00006987"/>
    </source>
</evidence>
<reference evidence="3 4" key="1">
    <citation type="submission" date="2020-05" db="EMBL/GenBank/DDBJ databases">
        <title>Azospirillum oleiclasticum sp. nov, a nitrogen-fixing and heavy crude oil-emulsifying bacterium isolated from the crude oil of Yumen Oilfield.</title>
        <authorList>
            <person name="Wu D."/>
            <person name="Cai M."/>
            <person name="Zhang X."/>
        </authorList>
    </citation>
    <scope>NUCLEOTIDE SEQUENCE [LARGE SCALE GENOMIC DNA]</scope>
    <source>
        <strain evidence="3 4">ROY-1-1-2</strain>
    </source>
</reference>
<dbReference type="RefSeq" id="WP_180281856.1">
    <property type="nucleotide sequence ID" value="NZ_JABFDB010000006.1"/>
</dbReference>
<dbReference type="PANTHER" id="PTHR42928:SF5">
    <property type="entry name" value="BLR1237 PROTEIN"/>
    <property type="match status" value="1"/>
</dbReference>
<feature type="chain" id="PRO_5045500802" evidence="2">
    <location>
        <begin position="24"/>
        <end position="326"/>
    </location>
</feature>
<dbReference type="Gene3D" id="3.40.190.150">
    <property type="entry name" value="Bordetella uptake gene, domain 1"/>
    <property type="match status" value="1"/>
</dbReference>
<comment type="caution">
    <text evidence="3">The sequence shown here is derived from an EMBL/GenBank/DDBJ whole genome shotgun (WGS) entry which is preliminary data.</text>
</comment>
<evidence type="ECO:0000256" key="2">
    <source>
        <dbReference type="SAM" id="SignalP"/>
    </source>
</evidence>
<dbReference type="PIRSF" id="PIRSF017082">
    <property type="entry name" value="YflP"/>
    <property type="match status" value="1"/>
</dbReference>
<keyword evidence="2" id="KW-0732">Signal</keyword>